<name>A0ABD2GX14_PAGBO</name>
<dbReference type="SUPFAM" id="SSF101912">
    <property type="entry name" value="Sema domain"/>
    <property type="match status" value="1"/>
</dbReference>
<dbReference type="AlphaFoldDB" id="A0ABD2GX14"/>
<evidence type="ECO:0000256" key="1">
    <source>
        <dbReference type="ARBA" id="ARBA00023180"/>
    </source>
</evidence>
<feature type="domain" description="Sema" evidence="4">
    <location>
        <begin position="30"/>
        <end position="264"/>
    </location>
</feature>
<sequence>MVTWAALLTVCIWIQTHTASGQHICPSTPRRLVDFTVKYSLPHFQTDKPIQNIAVNHEEHHSDVYVACQNVISEVSYNMEKTWEVKTGPVGSTDCETCLACDIEIDPADPVDTDNEVLLLDMSAFPLPYLYICGSTQHGICHFIEIGTPEPKPQCLFRKENNSPTACPDCLASPLGTKVTTVDQSATLLFFVAASVNGKVAQKYPRRSISAVRPLSTEDGFHMVMEGLTVLPNLQDSYKIDYIYSFSTGSYVYFLSLQREKPIN</sequence>
<evidence type="ECO:0000259" key="4">
    <source>
        <dbReference type="PROSITE" id="PS51004"/>
    </source>
</evidence>
<evidence type="ECO:0000313" key="5">
    <source>
        <dbReference type="EMBL" id="KAL3058762.1"/>
    </source>
</evidence>
<dbReference type="PROSITE" id="PS51004">
    <property type="entry name" value="SEMA"/>
    <property type="match status" value="1"/>
</dbReference>
<organism evidence="5 6">
    <name type="scientific">Pagothenia borchgrevinki</name>
    <name type="common">Bald rockcod</name>
    <name type="synonym">Trematomus borchgrevinki</name>
    <dbReference type="NCBI Taxonomy" id="8213"/>
    <lineage>
        <taxon>Eukaryota</taxon>
        <taxon>Metazoa</taxon>
        <taxon>Chordata</taxon>
        <taxon>Craniata</taxon>
        <taxon>Vertebrata</taxon>
        <taxon>Euteleostomi</taxon>
        <taxon>Actinopterygii</taxon>
        <taxon>Neopterygii</taxon>
        <taxon>Teleostei</taxon>
        <taxon>Neoteleostei</taxon>
        <taxon>Acanthomorphata</taxon>
        <taxon>Eupercaria</taxon>
        <taxon>Perciformes</taxon>
        <taxon>Notothenioidei</taxon>
        <taxon>Nototheniidae</taxon>
        <taxon>Pagothenia</taxon>
    </lineage>
</organism>
<comment type="caution">
    <text evidence="5">The sequence shown here is derived from an EMBL/GenBank/DDBJ whole genome shotgun (WGS) entry which is preliminary data.</text>
</comment>
<dbReference type="PANTHER" id="PTHR22625">
    <property type="entry name" value="PLEXIN"/>
    <property type="match status" value="1"/>
</dbReference>
<dbReference type="InterPro" id="IPR015943">
    <property type="entry name" value="WD40/YVTN_repeat-like_dom_sf"/>
</dbReference>
<protein>
    <recommendedName>
        <fullName evidence="4">Sema domain-containing protein</fullName>
    </recommendedName>
</protein>
<accession>A0ABD2GX14</accession>
<reference evidence="5 6" key="1">
    <citation type="journal article" date="2022" name="G3 (Bethesda)">
        <title>Evaluating Illumina-, Nanopore-, and PacBio-based genome assembly strategies with the bald notothen, Trematomus borchgrevinki.</title>
        <authorList>
            <person name="Rayamajhi N."/>
            <person name="Cheng C.C."/>
            <person name="Catchen J.M."/>
        </authorList>
    </citation>
    <scope>NUCLEOTIDE SEQUENCE [LARGE SCALE GENOMIC DNA]</scope>
    <source>
        <strain evidence="5">AGRC-2024</strain>
    </source>
</reference>
<dbReference type="InterPro" id="IPR031148">
    <property type="entry name" value="Plexin"/>
</dbReference>
<dbReference type="PANTHER" id="PTHR22625:SF61">
    <property type="entry name" value="HEPATOCYTE GROWTH FACTOR RECEPTOR"/>
    <property type="match status" value="1"/>
</dbReference>
<evidence type="ECO:0000313" key="6">
    <source>
        <dbReference type="Proteomes" id="UP001619887"/>
    </source>
</evidence>
<reference evidence="5 6" key="2">
    <citation type="journal article" date="2024" name="G3 (Bethesda)">
        <title>The genome of the cryopelagic Antarctic bald notothen, Trematomus borchgrevinki.</title>
        <authorList>
            <person name="Rayamajhi N."/>
            <person name="Rivera-Colon A.G."/>
            <person name="Minhas B.F."/>
            <person name="Cheng C.C."/>
            <person name="Catchen J.M."/>
        </authorList>
    </citation>
    <scope>NUCLEOTIDE SEQUENCE [LARGE SCALE GENOMIC DNA]</scope>
    <source>
        <strain evidence="5">AGRC-2024</strain>
    </source>
</reference>
<evidence type="ECO:0000256" key="3">
    <source>
        <dbReference type="SAM" id="SignalP"/>
    </source>
</evidence>
<proteinExistence type="predicted"/>
<dbReference type="InterPro" id="IPR036352">
    <property type="entry name" value="Semap_dom_sf"/>
</dbReference>
<dbReference type="GO" id="GO:0007399">
    <property type="term" value="P:nervous system development"/>
    <property type="evidence" value="ECO:0007669"/>
    <property type="project" value="UniProtKB-ARBA"/>
</dbReference>
<dbReference type="Gene3D" id="2.130.10.10">
    <property type="entry name" value="YVTN repeat-like/Quinoprotein amine dehydrogenase"/>
    <property type="match status" value="1"/>
</dbReference>
<evidence type="ECO:0000256" key="2">
    <source>
        <dbReference type="PROSITE-ProRule" id="PRU00352"/>
    </source>
</evidence>
<gene>
    <name evidence="5" type="ORF">OYC64_010832</name>
</gene>
<dbReference type="Proteomes" id="UP001619887">
    <property type="component" value="Unassembled WGS sequence"/>
</dbReference>
<dbReference type="InterPro" id="IPR001627">
    <property type="entry name" value="Semap_dom"/>
</dbReference>
<keyword evidence="1" id="KW-0325">Glycoprotein</keyword>
<comment type="caution">
    <text evidence="2">Lacks conserved residue(s) required for the propagation of feature annotation.</text>
</comment>
<keyword evidence="6" id="KW-1185">Reference proteome</keyword>
<feature type="chain" id="PRO_5044758747" description="Sema domain-containing protein" evidence="3">
    <location>
        <begin position="22"/>
        <end position="264"/>
    </location>
</feature>
<keyword evidence="3" id="KW-0732">Signal</keyword>
<feature type="signal peptide" evidence="3">
    <location>
        <begin position="1"/>
        <end position="21"/>
    </location>
</feature>
<dbReference type="EMBL" id="JBIYXZ010002074">
    <property type="protein sequence ID" value="KAL3058762.1"/>
    <property type="molecule type" value="Genomic_DNA"/>
</dbReference>